<feature type="transmembrane region" description="Helical" evidence="7">
    <location>
        <begin position="205"/>
        <end position="227"/>
    </location>
</feature>
<organism evidence="10 11">
    <name type="scientific">Virgibacillus kapii</name>
    <dbReference type="NCBI Taxonomy" id="1638645"/>
    <lineage>
        <taxon>Bacteria</taxon>
        <taxon>Bacillati</taxon>
        <taxon>Bacillota</taxon>
        <taxon>Bacilli</taxon>
        <taxon>Bacillales</taxon>
        <taxon>Bacillaceae</taxon>
        <taxon>Virgibacillus</taxon>
    </lineage>
</organism>
<proteinExistence type="inferred from homology"/>
<dbReference type="InterPro" id="IPR000045">
    <property type="entry name" value="Prepilin_IV_endopep_pep"/>
</dbReference>
<dbReference type="InterPro" id="IPR050882">
    <property type="entry name" value="Prepilin_peptidase/N-MTase"/>
</dbReference>
<gene>
    <name evidence="10" type="primary">comC</name>
    <name evidence="10" type="ORF">GCM10007111_10690</name>
</gene>
<keyword evidence="3" id="KW-1003">Cell membrane</keyword>
<accession>A0ABQ2D922</accession>
<feature type="transmembrane region" description="Helical" evidence="7">
    <location>
        <begin position="128"/>
        <end position="148"/>
    </location>
</feature>
<sequence length="236" mass="26535">MNVVGLRSPQQLSFTTSRSECPYCLKTLQWKDIIPILSFTLLKGKCRYCGVRISSLYPIMEIITGMLFVYCYIIIGIQFELFLALALVSMFVIVLVSDITYMIIPNKVLLFFLPIFVVFRIIDPLTPWWDTITGGVAGILIPMSIIIVSKGGMGGGDMKLFGLIGIVLGFKKLCFCFFLSCVIGAIIGIFLIALKLGRRNQPIPFAPYIIAASLITYFYGDSLILWYSNFYHIPFN</sequence>
<keyword evidence="6 7" id="KW-0472">Membrane</keyword>
<feature type="domain" description="Prepilin peptidase A24 N-terminal" evidence="9">
    <location>
        <begin position="1"/>
        <end position="73"/>
    </location>
</feature>
<evidence type="ECO:0000313" key="10">
    <source>
        <dbReference type="EMBL" id="GGJ50328.1"/>
    </source>
</evidence>
<evidence type="ECO:0000313" key="11">
    <source>
        <dbReference type="Proteomes" id="UP000634435"/>
    </source>
</evidence>
<name>A0ABQ2D922_9BACI</name>
<dbReference type="Pfam" id="PF06750">
    <property type="entry name" value="A24_N_bact"/>
    <property type="match status" value="1"/>
</dbReference>
<keyword evidence="5 7" id="KW-1133">Transmembrane helix</keyword>
<comment type="caution">
    <text evidence="10">The sequence shown here is derived from an EMBL/GenBank/DDBJ whole genome shotgun (WGS) entry which is preliminary data.</text>
</comment>
<feature type="transmembrane region" description="Helical" evidence="7">
    <location>
        <begin position="55"/>
        <end position="75"/>
    </location>
</feature>
<feature type="transmembrane region" description="Helical" evidence="7">
    <location>
        <begin position="160"/>
        <end position="193"/>
    </location>
</feature>
<feature type="domain" description="Prepilin type IV endopeptidase peptidase" evidence="8">
    <location>
        <begin position="86"/>
        <end position="189"/>
    </location>
</feature>
<keyword evidence="11" id="KW-1185">Reference proteome</keyword>
<dbReference type="Gene3D" id="1.20.120.1220">
    <property type="match status" value="1"/>
</dbReference>
<evidence type="ECO:0000259" key="8">
    <source>
        <dbReference type="Pfam" id="PF01478"/>
    </source>
</evidence>
<comment type="similarity">
    <text evidence="2">Belongs to the peptidase A24 family.</text>
</comment>
<feature type="transmembrane region" description="Helical" evidence="7">
    <location>
        <begin position="104"/>
        <end position="122"/>
    </location>
</feature>
<evidence type="ECO:0000256" key="3">
    <source>
        <dbReference type="ARBA" id="ARBA00022475"/>
    </source>
</evidence>
<reference evidence="11" key="1">
    <citation type="journal article" date="2019" name="Int. J. Syst. Evol. Microbiol.">
        <title>The Global Catalogue of Microorganisms (GCM) 10K type strain sequencing project: providing services to taxonomists for standard genome sequencing and annotation.</title>
        <authorList>
            <consortium name="The Broad Institute Genomics Platform"/>
            <consortium name="The Broad Institute Genome Sequencing Center for Infectious Disease"/>
            <person name="Wu L."/>
            <person name="Ma J."/>
        </authorList>
    </citation>
    <scope>NUCLEOTIDE SEQUENCE [LARGE SCALE GENOMIC DNA]</scope>
    <source>
        <strain evidence="11">JCM 30071</strain>
    </source>
</reference>
<evidence type="ECO:0000256" key="5">
    <source>
        <dbReference type="ARBA" id="ARBA00022989"/>
    </source>
</evidence>
<evidence type="ECO:0000256" key="1">
    <source>
        <dbReference type="ARBA" id="ARBA00004651"/>
    </source>
</evidence>
<evidence type="ECO:0000256" key="7">
    <source>
        <dbReference type="SAM" id="Phobius"/>
    </source>
</evidence>
<protein>
    <submittedName>
        <fullName evidence="10">Type 4 prepilin-like proteins leader peptide-processing enzyme</fullName>
    </submittedName>
</protein>
<comment type="subcellular location">
    <subcellularLocation>
        <location evidence="1">Cell membrane</location>
        <topology evidence="1">Multi-pass membrane protein</topology>
    </subcellularLocation>
</comment>
<feature type="transmembrane region" description="Helical" evidence="7">
    <location>
        <begin position="81"/>
        <end position="97"/>
    </location>
</feature>
<evidence type="ECO:0000256" key="6">
    <source>
        <dbReference type="ARBA" id="ARBA00023136"/>
    </source>
</evidence>
<dbReference type="Pfam" id="PF01478">
    <property type="entry name" value="Peptidase_A24"/>
    <property type="match status" value="1"/>
</dbReference>
<dbReference type="InterPro" id="IPR010627">
    <property type="entry name" value="Prepilin_pept_A24_N"/>
</dbReference>
<dbReference type="Proteomes" id="UP000634435">
    <property type="component" value="Unassembled WGS sequence"/>
</dbReference>
<dbReference type="EMBL" id="BMPN01000001">
    <property type="protein sequence ID" value="GGJ50328.1"/>
    <property type="molecule type" value="Genomic_DNA"/>
</dbReference>
<evidence type="ECO:0000256" key="2">
    <source>
        <dbReference type="ARBA" id="ARBA00005801"/>
    </source>
</evidence>
<dbReference type="PANTHER" id="PTHR30487">
    <property type="entry name" value="TYPE 4 PREPILIN-LIKE PROTEINS LEADER PEPTIDE-PROCESSING ENZYME"/>
    <property type="match status" value="1"/>
</dbReference>
<evidence type="ECO:0000256" key="4">
    <source>
        <dbReference type="ARBA" id="ARBA00022692"/>
    </source>
</evidence>
<keyword evidence="4 7" id="KW-0812">Transmembrane</keyword>
<evidence type="ECO:0000259" key="9">
    <source>
        <dbReference type="Pfam" id="PF06750"/>
    </source>
</evidence>
<dbReference type="PANTHER" id="PTHR30487:SF0">
    <property type="entry name" value="PREPILIN LEADER PEPTIDASE_N-METHYLTRANSFERASE-RELATED"/>
    <property type="match status" value="1"/>
</dbReference>